<dbReference type="SMART" id="SM00877">
    <property type="entry name" value="BMC"/>
    <property type="match status" value="1"/>
</dbReference>
<dbReference type="InterPro" id="IPR037233">
    <property type="entry name" value="CcmK-like_sf"/>
</dbReference>
<dbReference type="PANTHER" id="PTHR40449">
    <property type="entry name" value="ETHANOLAMINE UTILIZATION PROTEIN EUTS"/>
    <property type="match status" value="1"/>
</dbReference>
<comment type="subcellular location">
    <subcellularLocation>
        <location evidence="1">Bacterial microcompartment</location>
    </subcellularLocation>
</comment>
<dbReference type="Gene3D" id="3.30.70.1710">
    <property type="match status" value="1"/>
</dbReference>
<comment type="caution">
    <text evidence="4">The sequence shown here is derived from an EMBL/GenBank/DDBJ whole genome shotgun (WGS) entry which is preliminary data.</text>
</comment>
<protein>
    <submittedName>
        <fullName evidence="4">BMC domain protein</fullName>
    </submittedName>
</protein>
<reference evidence="4 5" key="1">
    <citation type="submission" date="2009-01" db="EMBL/GenBank/DDBJ databases">
        <authorList>
            <person name="Fulton L."/>
            <person name="Clifton S."/>
            <person name="Fulton B."/>
            <person name="Xu J."/>
            <person name="Minx P."/>
            <person name="Pepin K.H."/>
            <person name="Johnson M."/>
            <person name="Bhonagiri V."/>
            <person name="Nash W.E."/>
            <person name="Mardis E.R."/>
            <person name="Wilson R.K."/>
        </authorList>
    </citation>
    <scope>NUCLEOTIDE SEQUENCE [LARGE SCALE GENOMIC DNA]</scope>
    <source>
        <strain evidence="4 5">DSM 5476</strain>
    </source>
</reference>
<evidence type="ECO:0000256" key="1">
    <source>
        <dbReference type="ARBA" id="ARBA00024322"/>
    </source>
</evidence>
<dbReference type="InterPro" id="IPR044870">
    <property type="entry name" value="BMC_CP"/>
</dbReference>
<feature type="domain" description="BMC circularly permuted" evidence="3">
    <location>
        <begin position="7"/>
        <end position="111"/>
    </location>
</feature>
<evidence type="ECO:0000259" key="3">
    <source>
        <dbReference type="PROSITE" id="PS51931"/>
    </source>
</evidence>
<keyword evidence="2" id="KW-1283">Bacterial microcompartment</keyword>
<gene>
    <name evidence="4" type="ORF">CLOSTMETH_03383</name>
</gene>
<dbReference type="PANTHER" id="PTHR40449:SF2">
    <property type="entry name" value="BACTERIAL MICROCOMPARTMENT SHELL PROTEIN EUTS"/>
    <property type="match status" value="1"/>
</dbReference>
<dbReference type="EMBL" id="ACEC01000119">
    <property type="protein sequence ID" value="EEG28968.1"/>
    <property type="molecule type" value="Genomic_DNA"/>
</dbReference>
<dbReference type="GO" id="GO:0031469">
    <property type="term" value="C:bacterial microcompartment"/>
    <property type="evidence" value="ECO:0007669"/>
    <property type="project" value="UniProtKB-SubCell"/>
</dbReference>
<evidence type="ECO:0000313" key="4">
    <source>
        <dbReference type="EMBL" id="EEG28968.1"/>
    </source>
</evidence>
<dbReference type="PROSITE" id="PS51931">
    <property type="entry name" value="BMC_CP"/>
    <property type="match status" value="1"/>
</dbReference>
<sequence>MEEKKQHIIQEFVPGKQITLAHLIANPIPELCDKLGILSEGQTALGILTITPTEAAIIAADVASKAAGVSLAFVDRFSGSVVITGDVESVEAALIAVLDAMENVLHFEIAPITRT</sequence>
<dbReference type="Pfam" id="PF00936">
    <property type="entry name" value="BMC"/>
    <property type="match status" value="1"/>
</dbReference>
<name>C0EHN8_9FIRM</name>
<dbReference type="PIRSF" id="PIRSF012296">
    <property type="entry name" value="EutS_PduU"/>
    <property type="match status" value="1"/>
</dbReference>
<organism evidence="4 5">
    <name type="scientific">[Clostridium] methylpentosum DSM 5476</name>
    <dbReference type="NCBI Taxonomy" id="537013"/>
    <lineage>
        <taxon>Bacteria</taxon>
        <taxon>Bacillati</taxon>
        <taxon>Bacillota</taxon>
        <taxon>Clostridia</taxon>
        <taxon>Eubacteriales</taxon>
        <taxon>Oscillospiraceae</taxon>
        <taxon>Oscillospiraceae incertae sedis</taxon>
    </lineage>
</organism>
<keyword evidence="5" id="KW-1185">Reference proteome</keyword>
<reference evidence="4 5" key="2">
    <citation type="submission" date="2009-02" db="EMBL/GenBank/DDBJ databases">
        <title>Draft genome sequence of Clostridium methylpentosum (DSM 5476).</title>
        <authorList>
            <person name="Sudarsanam P."/>
            <person name="Ley R."/>
            <person name="Guruge J."/>
            <person name="Turnbaugh P.J."/>
            <person name="Mahowald M."/>
            <person name="Liep D."/>
            <person name="Gordon J."/>
        </authorList>
    </citation>
    <scope>NUCLEOTIDE SEQUENCE [LARGE SCALE GENOMIC DNA]</scope>
    <source>
        <strain evidence="4 5">DSM 5476</strain>
    </source>
</reference>
<evidence type="ECO:0000256" key="2">
    <source>
        <dbReference type="ARBA" id="ARBA00024446"/>
    </source>
</evidence>
<dbReference type="CDD" id="cd07046">
    <property type="entry name" value="BMC_PduU-EutS"/>
    <property type="match status" value="1"/>
</dbReference>
<dbReference type="InterPro" id="IPR000249">
    <property type="entry name" value="BMC_dom"/>
</dbReference>
<dbReference type="STRING" id="537013.CLOSTMETH_03383"/>
<dbReference type="Proteomes" id="UP000003340">
    <property type="component" value="Unassembled WGS sequence"/>
</dbReference>
<accession>C0EHN8</accession>
<evidence type="ECO:0000313" key="5">
    <source>
        <dbReference type="Proteomes" id="UP000003340"/>
    </source>
</evidence>
<dbReference type="eggNOG" id="COG4810">
    <property type="taxonomic scope" value="Bacteria"/>
</dbReference>
<dbReference type="HOGENOM" id="CLU_143326_0_0_9"/>
<dbReference type="InterPro" id="IPR009307">
    <property type="entry name" value="EutS/PduU/CutR"/>
</dbReference>
<dbReference type="SUPFAM" id="SSF143414">
    <property type="entry name" value="CcmK-like"/>
    <property type="match status" value="1"/>
</dbReference>
<dbReference type="AlphaFoldDB" id="C0EHN8"/>
<proteinExistence type="predicted"/>